<dbReference type="GO" id="GO:0003677">
    <property type="term" value="F:DNA binding"/>
    <property type="evidence" value="ECO:0007669"/>
    <property type="project" value="UniProtKB-KW"/>
</dbReference>
<organism evidence="1 2">
    <name type="scientific">Biomphalaria pfeifferi</name>
    <name type="common">Bloodfluke planorb</name>
    <name type="synonym">Freshwater snail</name>
    <dbReference type="NCBI Taxonomy" id="112525"/>
    <lineage>
        <taxon>Eukaryota</taxon>
        <taxon>Metazoa</taxon>
        <taxon>Spiralia</taxon>
        <taxon>Lophotrochozoa</taxon>
        <taxon>Mollusca</taxon>
        <taxon>Gastropoda</taxon>
        <taxon>Heterobranchia</taxon>
        <taxon>Euthyneura</taxon>
        <taxon>Panpulmonata</taxon>
        <taxon>Hygrophila</taxon>
        <taxon>Lymnaeoidea</taxon>
        <taxon>Planorbidae</taxon>
        <taxon>Biomphalaria</taxon>
    </lineage>
</organism>
<feature type="non-terminal residue" evidence="1">
    <location>
        <position position="74"/>
    </location>
</feature>
<accession>A0AAD8FDI3</accession>
<keyword evidence="1" id="KW-0371">Homeobox</keyword>
<sequence length="74" mass="8070">NVFPNSGLYGYSAGQGQVSPHHLPSMLSGSAFHHPADQALKLAQLHGINYAEWLARTGMYVSRMVDYTGGCEYL</sequence>
<dbReference type="Proteomes" id="UP001233172">
    <property type="component" value="Unassembled WGS sequence"/>
</dbReference>
<evidence type="ECO:0000313" key="2">
    <source>
        <dbReference type="Proteomes" id="UP001233172"/>
    </source>
</evidence>
<dbReference type="EMBL" id="JASAOG010000042">
    <property type="protein sequence ID" value="KAK0059466.1"/>
    <property type="molecule type" value="Genomic_DNA"/>
</dbReference>
<protein>
    <submittedName>
        <fullName evidence="1">Motor neuron and pancreas homeobox protein 1</fullName>
    </submittedName>
</protein>
<reference evidence="1" key="2">
    <citation type="submission" date="2023-04" db="EMBL/GenBank/DDBJ databases">
        <authorList>
            <person name="Bu L."/>
            <person name="Lu L."/>
            <person name="Laidemitt M.R."/>
            <person name="Zhang S.M."/>
            <person name="Mutuku M."/>
            <person name="Mkoji G."/>
            <person name="Steinauer M."/>
            <person name="Loker E.S."/>
        </authorList>
    </citation>
    <scope>NUCLEOTIDE SEQUENCE</scope>
    <source>
        <strain evidence="1">KasaAsao</strain>
        <tissue evidence="1">Whole Snail</tissue>
    </source>
</reference>
<feature type="non-terminal residue" evidence="1">
    <location>
        <position position="1"/>
    </location>
</feature>
<comment type="caution">
    <text evidence="1">The sequence shown here is derived from an EMBL/GenBank/DDBJ whole genome shotgun (WGS) entry which is preliminary data.</text>
</comment>
<gene>
    <name evidence="1" type="ORF">Bpfe_011235</name>
</gene>
<name>A0AAD8FDI3_BIOPF</name>
<proteinExistence type="predicted"/>
<dbReference type="AlphaFoldDB" id="A0AAD8FDI3"/>
<keyword evidence="2" id="KW-1185">Reference proteome</keyword>
<evidence type="ECO:0000313" key="1">
    <source>
        <dbReference type="EMBL" id="KAK0059466.1"/>
    </source>
</evidence>
<reference evidence="1" key="1">
    <citation type="journal article" date="2023" name="PLoS Negl. Trop. Dis.">
        <title>A genome sequence for Biomphalaria pfeifferi, the major vector snail for the human-infecting parasite Schistosoma mansoni.</title>
        <authorList>
            <person name="Bu L."/>
            <person name="Lu L."/>
            <person name="Laidemitt M.R."/>
            <person name="Zhang S.M."/>
            <person name="Mutuku M."/>
            <person name="Mkoji G."/>
            <person name="Steinauer M."/>
            <person name="Loker E.S."/>
        </authorList>
    </citation>
    <scope>NUCLEOTIDE SEQUENCE</scope>
    <source>
        <strain evidence="1">KasaAsao</strain>
    </source>
</reference>
<keyword evidence="1" id="KW-0238">DNA-binding</keyword>